<dbReference type="AlphaFoldDB" id="A0A3R7PRA7"/>
<accession>A0A3R7PRA7</accession>
<feature type="region of interest" description="Disordered" evidence="1">
    <location>
        <begin position="41"/>
        <end position="70"/>
    </location>
</feature>
<comment type="caution">
    <text evidence="2">The sequence shown here is derived from an EMBL/GenBank/DDBJ whole genome shotgun (WGS) entry which is preliminary data.</text>
</comment>
<dbReference type="Proteomes" id="UP000283509">
    <property type="component" value="Unassembled WGS sequence"/>
</dbReference>
<evidence type="ECO:0000256" key="1">
    <source>
        <dbReference type="SAM" id="MobiDB-lite"/>
    </source>
</evidence>
<proteinExistence type="predicted"/>
<dbReference type="OrthoDB" id="6370747at2759"/>
<evidence type="ECO:0000313" key="3">
    <source>
        <dbReference type="Proteomes" id="UP000283509"/>
    </source>
</evidence>
<name>A0A3R7PRA7_PENVA</name>
<sequence length="238" mass="27012">MPVEPLENDCFLLISDDFELVIEEEEDGWCHVVPNASAAFEATPPEDLPLASASSSSPPPPKTDLSPSRRKNEDLFFLDGHYETAVPDDNEGAKAGAADVRVVEDVDIQEVEVEEEADAASEVEEDYEEFWEADELVDAYCLNYGHDDVIDKAAEDFGAKRKIGLKGSRQRKKEAAKRPVGKDLYMNQDHLNWREFKKQVNKTFQKQHLDWPTYKRNLKKSPFGCALSDKKKNMLIYL</sequence>
<reference evidence="2 3" key="2">
    <citation type="submission" date="2019-01" db="EMBL/GenBank/DDBJ databases">
        <title>The decoding of complex shrimp genome reveals the adaptation for benthos swimmer, frequently molting mechanism and breeding impact on genome.</title>
        <authorList>
            <person name="Sun Y."/>
            <person name="Gao Y."/>
            <person name="Yu Y."/>
        </authorList>
    </citation>
    <scope>NUCLEOTIDE SEQUENCE [LARGE SCALE GENOMIC DNA]</scope>
    <source>
        <tissue evidence="2">Muscle</tissue>
    </source>
</reference>
<organism evidence="2 3">
    <name type="scientific">Penaeus vannamei</name>
    <name type="common">Whiteleg shrimp</name>
    <name type="synonym">Litopenaeus vannamei</name>
    <dbReference type="NCBI Taxonomy" id="6689"/>
    <lineage>
        <taxon>Eukaryota</taxon>
        <taxon>Metazoa</taxon>
        <taxon>Ecdysozoa</taxon>
        <taxon>Arthropoda</taxon>
        <taxon>Crustacea</taxon>
        <taxon>Multicrustacea</taxon>
        <taxon>Malacostraca</taxon>
        <taxon>Eumalacostraca</taxon>
        <taxon>Eucarida</taxon>
        <taxon>Decapoda</taxon>
        <taxon>Dendrobranchiata</taxon>
        <taxon>Penaeoidea</taxon>
        <taxon>Penaeidae</taxon>
        <taxon>Penaeus</taxon>
    </lineage>
</organism>
<keyword evidence="3" id="KW-1185">Reference proteome</keyword>
<protein>
    <submittedName>
        <fullName evidence="2">Uncharacterized protein</fullName>
    </submittedName>
</protein>
<reference evidence="2 3" key="1">
    <citation type="submission" date="2018-04" db="EMBL/GenBank/DDBJ databases">
        <authorList>
            <person name="Zhang X."/>
            <person name="Yuan J."/>
            <person name="Li F."/>
            <person name="Xiang J."/>
        </authorList>
    </citation>
    <scope>NUCLEOTIDE SEQUENCE [LARGE SCALE GENOMIC DNA]</scope>
    <source>
        <tissue evidence="2">Muscle</tissue>
    </source>
</reference>
<gene>
    <name evidence="2" type="ORF">C7M84_001100</name>
</gene>
<evidence type="ECO:0000313" key="2">
    <source>
        <dbReference type="EMBL" id="ROT80172.1"/>
    </source>
</evidence>
<dbReference type="EMBL" id="QCYY01001146">
    <property type="protein sequence ID" value="ROT80172.1"/>
    <property type="molecule type" value="Genomic_DNA"/>
</dbReference>